<protein>
    <submittedName>
        <fullName evidence="7">Magnesium transporter CorA family protein</fullName>
    </submittedName>
</protein>
<proteinExistence type="inferred from homology"/>
<dbReference type="InterPro" id="IPR045861">
    <property type="entry name" value="CorA_cytoplasmic_dom"/>
</dbReference>
<dbReference type="SUPFAM" id="SSF144083">
    <property type="entry name" value="Magnesium transport protein CorA, transmembrane region"/>
    <property type="match status" value="1"/>
</dbReference>
<evidence type="ECO:0000313" key="8">
    <source>
        <dbReference type="Proteomes" id="UP000623172"/>
    </source>
</evidence>
<evidence type="ECO:0000256" key="3">
    <source>
        <dbReference type="ARBA" id="ARBA00022692"/>
    </source>
</evidence>
<evidence type="ECO:0000313" key="7">
    <source>
        <dbReference type="EMBL" id="MBC8532111.1"/>
    </source>
</evidence>
<keyword evidence="5 6" id="KW-0472">Membrane</keyword>
<accession>A0A926D5P7</accession>
<dbReference type="SUPFAM" id="SSF143865">
    <property type="entry name" value="CorA soluble domain-like"/>
    <property type="match status" value="1"/>
</dbReference>
<reference evidence="7" key="1">
    <citation type="submission" date="2020-08" db="EMBL/GenBank/DDBJ databases">
        <title>Genome public.</title>
        <authorList>
            <person name="Liu C."/>
            <person name="Sun Q."/>
        </authorList>
    </citation>
    <scope>NUCLEOTIDE SEQUENCE</scope>
    <source>
        <strain evidence="7">NSJ-53</strain>
    </source>
</reference>
<dbReference type="Pfam" id="PF01544">
    <property type="entry name" value="CorA"/>
    <property type="match status" value="1"/>
</dbReference>
<dbReference type="InterPro" id="IPR002523">
    <property type="entry name" value="MgTranspt_CorA/ZnTranspt_ZntB"/>
</dbReference>
<keyword evidence="8" id="KW-1185">Reference proteome</keyword>
<keyword evidence="3 6" id="KW-0812">Transmembrane</keyword>
<dbReference type="RefSeq" id="WP_249317215.1">
    <property type="nucleotide sequence ID" value="NZ_JACRSR010000004.1"/>
</dbReference>
<dbReference type="Gene3D" id="1.20.58.340">
    <property type="entry name" value="Magnesium transport protein CorA, transmembrane region"/>
    <property type="match status" value="2"/>
</dbReference>
<evidence type="ECO:0000256" key="6">
    <source>
        <dbReference type="SAM" id="Phobius"/>
    </source>
</evidence>
<dbReference type="InterPro" id="IPR047199">
    <property type="entry name" value="CorA-like"/>
</dbReference>
<evidence type="ECO:0000256" key="1">
    <source>
        <dbReference type="ARBA" id="ARBA00004141"/>
    </source>
</evidence>
<evidence type="ECO:0000256" key="4">
    <source>
        <dbReference type="ARBA" id="ARBA00022989"/>
    </source>
</evidence>
<evidence type="ECO:0000256" key="5">
    <source>
        <dbReference type="ARBA" id="ARBA00023136"/>
    </source>
</evidence>
<dbReference type="EMBL" id="JACRSR010000004">
    <property type="protein sequence ID" value="MBC8532111.1"/>
    <property type="molecule type" value="Genomic_DNA"/>
</dbReference>
<dbReference type="InterPro" id="IPR045863">
    <property type="entry name" value="CorA_TM1_TM2"/>
</dbReference>
<comment type="caution">
    <text evidence="7">The sequence shown here is derived from an EMBL/GenBank/DDBJ whole genome shotgun (WGS) entry which is preliminary data.</text>
</comment>
<dbReference type="Gene3D" id="3.30.460.20">
    <property type="entry name" value="CorA soluble domain-like"/>
    <property type="match status" value="1"/>
</dbReference>
<dbReference type="CDD" id="cd12827">
    <property type="entry name" value="EcCorA_ZntB-like_u2"/>
    <property type="match status" value="1"/>
</dbReference>
<dbReference type="GO" id="GO:0016020">
    <property type="term" value="C:membrane"/>
    <property type="evidence" value="ECO:0007669"/>
    <property type="project" value="UniProtKB-SubCell"/>
</dbReference>
<dbReference type="GO" id="GO:0046873">
    <property type="term" value="F:metal ion transmembrane transporter activity"/>
    <property type="evidence" value="ECO:0007669"/>
    <property type="project" value="InterPro"/>
</dbReference>
<feature type="transmembrane region" description="Helical" evidence="6">
    <location>
        <begin position="253"/>
        <end position="273"/>
    </location>
</feature>
<name>A0A926D5P7_9FIRM</name>
<comment type="subcellular location">
    <subcellularLocation>
        <location evidence="1">Membrane</location>
        <topology evidence="1">Multi-pass membrane protein</topology>
    </subcellularLocation>
</comment>
<dbReference type="Proteomes" id="UP000623172">
    <property type="component" value="Unassembled WGS sequence"/>
</dbReference>
<dbReference type="PANTHER" id="PTHR47891:SF2">
    <property type="entry name" value="MAGNESIUM AND COBALT TRANSPORTER"/>
    <property type="match status" value="1"/>
</dbReference>
<comment type="similarity">
    <text evidence="2">Belongs to the CorA metal ion transporter (MIT) (TC 1.A.35) family.</text>
</comment>
<gene>
    <name evidence="7" type="ORF">H8696_09650</name>
</gene>
<keyword evidence="4 6" id="KW-1133">Transmembrane helix</keyword>
<organism evidence="7 8">
    <name type="scientific">Gehongia tenuis</name>
    <dbReference type="NCBI Taxonomy" id="2763655"/>
    <lineage>
        <taxon>Bacteria</taxon>
        <taxon>Bacillati</taxon>
        <taxon>Bacillota</taxon>
        <taxon>Clostridia</taxon>
        <taxon>Christensenellales</taxon>
        <taxon>Christensenellaceae</taxon>
        <taxon>Gehongia</taxon>
    </lineage>
</organism>
<dbReference type="AlphaFoldDB" id="A0A926D5P7"/>
<feature type="transmembrane region" description="Helical" evidence="6">
    <location>
        <begin position="285"/>
        <end position="306"/>
    </location>
</feature>
<dbReference type="PANTHER" id="PTHR47891">
    <property type="entry name" value="TRANSPORTER-RELATED"/>
    <property type="match status" value="1"/>
</dbReference>
<evidence type="ECO:0000256" key="2">
    <source>
        <dbReference type="ARBA" id="ARBA00009765"/>
    </source>
</evidence>
<sequence>MVRITKTVDRKLVDVEEFEPGIWAHLTAPTARELEEVSSLLNLDMDLVKAALDEEERARVEVDGDHTLIIVDIPIVEKGSKTSMYTTLPLGIVLTEDCICTVCLKETPLINDFFSGRVRNFYTTKRTRFILQLLYNNATKFLAYLRQIDKASTRVEEELHKSMKNKELIEMLRLEKSLVFFSTSLKGNELVLEKLFRMDYIEKYPEDTDLLEDAIIENKQAIEMCTIYRDILSGTMDAFASVISNNLNIVMKFLAAVTILLALPTVVSGLWGMNFDVIPLSNNPMGFWMVTGGVAVIVGVVALIMVKKNMF</sequence>